<organism evidence="1 2">
    <name type="scientific">Bacillus thuringiensis</name>
    <dbReference type="NCBI Taxonomy" id="1428"/>
    <lineage>
        <taxon>Bacteria</taxon>
        <taxon>Bacillati</taxon>
        <taxon>Bacillota</taxon>
        <taxon>Bacilli</taxon>
        <taxon>Bacillales</taxon>
        <taxon>Bacillaceae</taxon>
        <taxon>Bacillus</taxon>
        <taxon>Bacillus cereus group</taxon>
    </lineage>
</organism>
<dbReference type="KEGG" id="btw:BF38_5462"/>
<sequence length="49" mass="5992">MFNRTKEVPKYQQIHSGVYKFELPYITEQFMAAQHIVRQAVIFKLSRRY</sequence>
<dbReference type="Proteomes" id="UP000031876">
    <property type="component" value="Plasmid 1"/>
</dbReference>
<evidence type="ECO:0000313" key="1">
    <source>
        <dbReference type="EMBL" id="AJG79459.1"/>
    </source>
</evidence>
<geneLocation type="plasmid" evidence="1 2">
    <name>1</name>
</geneLocation>
<evidence type="ECO:0000313" key="2">
    <source>
        <dbReference type="Proteomes" id="UP000031876"/>
    </source>
</evidence>
<accession>A0AB33B5D6</accession>
<name>A0AB33B5D6_BACTU</name>
<proteinExistence type="predicted"/>
<reference evidence="1 2" key="1">
    <citation type="journal article" date="2015" name="Genome Announc.">
        <title>Complete genome sequences for 35 biothreat assay-relevant bacillus species.</title>
        <authorList>
            <person name="Johnson S.L."/>
            <person name="Daligault H.E."/>
            <person name="Davenport K.W."/>
            <person name="Jaissle J."/>
            <person name="Frey K.G."/>
            <person name="Ladner J.T."/>
            <person name="Broomall S.M."/>
            <person name="Bishop-Lilly K.A."/>
            <person name="Bruce D.C."/>
            <person name="Gibbons H.S."/>
            <person name="Coyne S.R."/>
            <person name="Lo C.C."/>
            <person name="Meincke L."/>
            <person name="Munk A.C."/>
            <person name="Koroleva G.I."/>
            <person name="Rosenzweig C.N."/>
            <person name="Palacios G.F."/>
            <person name="Redden C.L."/>
            <person name="Minogue T.D."/>
            <person name="Chain P.S."/>
        </authorList>
    </citation>
    <scope>NUCLEOTIDE SEQUENCE [LARGE SCALE GENOMIC DNA]</scope>
    <source>
        <strain evidence="1 2">HD1011</strain>
    </source>
</reference>
<keyword evidence="1" id="KW-0614">Plasmid</keyword>
<protein>
    <submittedName>
        <fullName evidence="1">Uncharacterized protein</fullName>
    </submittedName>
</protein>
<dbReference type="RefSeq" id="WP_003299460.1">
    <property type="nucleotide sequence ID" value="NZ_CP009336.1"/>
</dbReference>
<gene>
    <name evidence="1" type="ORF">BF38_5462</name>
</gene>
<dbReference type="EMBL" id="CP009336">
    <property type="protein sequence ID" value="AJG79459.1"/>
    <property type="molecule type" value="Genomic_DNA"/>
</dbReference>
<dbReference type="AlphaFoldDB" id="A0AB33B5D6"/>